<protein>
    <submittedName>
        <fullName evidence="1">Uncharacterized protein</fullName>
    </submittedName>
</protein>
<reference evidence="1 2" key="1">
    <citation type="journal article" date="2022" name="New Phytol.">
        <title>Ecological generalism drives hyperdiversity of secondary metabolite gene clusters in xylarialean endophytes.</title>
        <authorList>
            <person name="Franco M.E.E."/>
            <person name="Wisecaver J.H."/>
            <person name="Arnold A.E."/>
            <person name="Ju Y.M."/>
            <person name="Slot J.C."/>
            <person name="Ahrendt S."/>
            <person name="Moore L.P."/>
            <person name="Eastman K.E."/>
            <person name="Scott K."/>
            <person name="Konkel Z."/>
            <person name="Mondo S.J."/>
            <person name="Kuo A."/>
            <person name="Hayes R.D."/>
            <person name="Haridas S."/>
            <person name="Andreopoulos B."/>
            <person name="Riley R."/>
            <person name="LaButti K."/>
            <person name="Pangilinan J."/>
            <person name="Lipzen A."/>
            <person name="Amirebrahimi M."/>
            <person name="Yan J."/>
            <person name="Adam C."/>
            <person name="Keymanesh K."/>
            <person name="Ng V."/>
            <person name="Louie K."/>
            <person name="Northen T."/>
            <person name="Drula E."/>
            <person name="Henrissat B."/>
            <person name="Hsieh H.M."/>
            <person name="Youens-Clark K."/>
            <person name="Lutzoni F."/>
            <person name="Miadlikowska J."/>
            <person name="Eastwood D.C."/>
            <person name="Hamelin R.C."/>
            <person name="Grigoriev I.V."/>
            <person name="U'Ren J.M."/>
        </authorList>
    </citation>
    <scope>NUCLEOTIDE SEQUENCE [LARGE SCALE GENOMIC DNA]</scope>
    <source>
        <strain evidence="1 2">CBS 119005</strain>
    </source>
</reference>
<comment type="caution">
    <text evidence="1">The sequence shown here is derived from an EMBL/GenBank/DDBJ whole genome shotgun (WGS) entry which is preliminary data.</text>
</comment>
<evidence type="ECO:0000313" key="2">
    <source>
        <dbReference type="Proteomes" id="UP001497700"/>
    </source>
</evidence>
<keyword evidence="2" id="KW-1185">Reference proteome</keyword>
<sequence length="317" mass="35141">MANLETSILIGIWFMVGVSLFALLLRFYCRLSRQRSLWWDDYVLTASWVMAATAGGFISAFASPGSGISISGGDRIMTYFNICSIFCGLASAWSKSAFAITLLRLETGRGRYFLWYALLTINASYLLYVITAWNRPCGVQGKDDLYIPGPCWSSTAKMAVPLSVVAYSAAMDFALAFFPWKIVWKTQMKKQEKIGVGIAMSFGVLAGVIAIKRVINMVGMDSVASFSYFYGRCIQCVYNLAEPCVTIVAQTIPNLRVLVVRDKSSHKSQRVRFLPIAFRKGSGTRGISGELRWPGFHNRDSAKDLRNFAVENGTPPV</sequence>
<dbReference type="EMBL" id="MU393490">
    <property type="protein sequence ID" value="KAI4864212.1"/>
    <property type="molecule type" value="Genomic_DNA"/>
</dbReference>
<name>A0ACB9YYY3_9PEZI</name>
<proteinExistence type="predicted"/>
<organism evidence="1 2">
    <name type="scientific">Hypoxylon rubiginosum</name>
    <dbReference type="NCBI Taxonomy" id="110542"/>
    <lineage>
        <taxon>Eukaryota</taxon>
        <taxon>Fungi</taxon>
        <taxon>Dikarya</taxon>
        <taxon>Ascomycota</taxon>
        <taxon>Pezizomycotina</taxon>
        <taxon>Sordariomycetes</taxon>
        <taxon>Xylariomycetidae</taxon>
        <taxon>Xylariales</taxon>
        <taxon>Hypoxylaceae</taxon>
        <taxon>Hypoxylon</taxon>
    </lineage>
</organism>
<gene>
    <name evidence="1" type="ORF">F4820DRAFT_346623</name>
</gene>
<accession>A0ACB9YYY3</accession>
<evidence type="ECO:0000313" key="1">
    <source>
        <dbReference type="EMBL" id="KAI4864212.1"/>
    </source>
</evidence>
<dbReference type="Proteomes" id="UP001497700">
    <property type="component" value="Unassembled WGS sequence"/>
</dbReference>